<dbReference type="SMART" id="SM00256">
    <property type="entry name" value="FBOX"/>
    <property type="match status" value="1"/>
</dbReference>
<evidence type="ECO:0000313" key="4">
    <source>
        <dbReference type="Proteomes" id="UP001054889"/>
    </source>
</evidence>
<sequence>MDLDLSLPDDVLAGVLGRLTPRYLAVSRCVCKAWRHVVDTNRLLHADLLPLSLGGIFFNYQDLWFTQFLSRPTTGAVVSGRLDYTVPGNSDGMPLIYVKDYCNGLLLLRHCVVNPATQQWAFLPPRPPLAQPLPNTDIEHIFREEYLVFDPTISPNYELFIVPQIPFNLNESEESEWPPSTLILSVLSSKTGSWEERAFNRDGVTVRTLPGMIGSVRFRRHQCGYWREALYICCSDYFVMRISLSDNKYQVIRLIAEDGGPKEQQDFYLGQSDKGIYCASFFQKSHLQVWFLNNQTEWVLKHDRDISPVLPNLDKYNIKRGGPWILQEFNYWEDDVQHSDDEDYSIEEVNDEAIVDVTFMWDSDNDNVLEPGRKSNVGYMDFLGFHPFKEVVFLMSDRLDRVLAYNWSTSKLQDLGKVFPKFYTDLGRRELYHNSIVIASWGNSQKN</sequence>
<organism evidence="3 4">
    <name type="scientific">Eleusine coracana subsp. coracana</name>
    <dbReference type="NCBI Taxonomy" id="191504"/>
    <lineage>
        <taxon>Eukaryota</taxon>
        <taxon>Viridiplantae</taxon>
        <taxon>Streptophyta</taxon>
        <taxon>Embryophyta</taxon>
        <taxon>Tracheophyta</taxon>
        <taxon>Spermatophyta</taxon>
        <taxon>Magnoliopsida</taxon>
        <taxon>Liliopsida</taxon>
        <taxon>Poales</taxon>
        <taxon>Poaceae</taxon>
        <taxon>PACMAD clade</taxon>
        <taxon>Chloridoideae</taxon>
        <taxon>Cynodonteae</taxon>
        <taxon>Eleusininae</taxon>
        <taxon>Eleusine</taxon>
    </lineage>
</organism>
<dbReference type="PANTHER" id="PTHR34591:SF52">
    <property type="entry name" value="F-BOX DOMAIN-CONTAINING PROTEIN"/>
    <property type="match status" value="1"/>
</dbReference>
<dbReference type="PANTHER" id="PTHR34591">
    <property type="entry name" value="OS03G0653100 PROTEIN-RELATED"/>
    <property type="match status" value="1"/>
</dbReference>
<dbReference type="Proteomes" id="UP001054889">
    <property type="component" value="Unassembled WGS sequence"/>
</dbReference>
<evidence type="ECO:0000313" key="2">
    <source>
        <dbReference type="EMBL" id="GJN28587.1"/>
    </source>
</evidence>
<proteinExistence type="predicted"/>
<evidence type="ECO:0000259" key="1">
    <source>
        <dbReference type="SMART" id="SM00256"/>
    </source>
</evidence>
<comment type="caution">
    <text evidence="3">The sequence shown here is derived from an EMBL/GenBank/DDBJ whole genome shotgun (WGS) entry which is preliminary data.</text>
</comment>
<dbReference type="EMBL" id="BQKI01000080">
    <property type="protein sequence ID" value="GJN28587.1"/>
    <property type="molecule type" value="Genomic_DNA"/>
</dbReference>
<name>A0AAV5F189_ELECO</name>
<protein>
    <recommendedName>
        <fullName evidence="1">F-box domain-containing protein</fullName>
    </recommendedName>
</protein>
<reference evidence="3" key="2">
    <citation type="submission" date="2021-12" db="EMBL/GenBank/DDBJ databases">
        <title>Resequencing data analysis of finger millet.</title>
        <authorList>
            <person name="Hatakeyama M."/>
            <person name="Aluri S."/>
            <person name="Balachadran M.T."/>
            <person name="Sivarajan S.R."/>
            <person name="Poveda L."/>
            <person name="Shimizu-Inatsugi R."/>
            <person name="Schlapbach R."/>
            <person name="Sreeman S.M."/>
            <person name="Shimizu K.K."/>
        </authorList>
    </citation>
    <scope>NUCLEOTIDE SEQUENCE</scope>
</reference>
<dbReference type="SUPFAM" id="SSF81383">
    <property type="entry name" value="F-box domain"/>
    <property type="match status" value="1"/>
</dbReference>
<dbReference type="AlphaFoldDB" id="A0AAV5F189"/>
<gene>
    <name evidence="3" type="primary">gb16786</name>
    <name evidence="2" type="synonym">gb16729</name>
    <name evidence="2" type="ORF">PR202_gb16729</name>
    <name evidence="3" type="ORF">PR202_gb16786</name>
</gene>
<feature type="domain" description="F-box" evidence="1">
    <location>
        <begin position="7"/>
        <end position="47"/>
    </location>
</feature>
<dbReference type="Pfam" id="PF00646">
    <property type="entry name" value="F-box"/>
    <property type="match status" value="1"/>
</dbReference>
<reference evidence="3" key="1">
    <citation type="journal article" date="2018" name="DNA Res.">
        <title>Multiple hybrid de novo genome assembly of finger millet, an orphan allotetraploid crop.</title>
        <authorList>
            <person name="Hatakeyama M."/>
            <person name="Aluri S."/>
            <person name="Balachadran M.T."/>
            <person name="Sivarajan S.R."/>
            <person name="Patrignani A."/>
            <person name="Gruter S."/>
            <person name="Poveda L."/>
            <person name="Shimizu-Inatsugi R."/>
            <person name="Baeten J."/>
            <person name="Francoijs K.J."/>
            <person name="Nataraja K.N."/>
            <person name="Reddy Y.A.N."/>
            <person name="Phadnis S."/>
            <person name="Ravikumar R.L."/>
            <person name="Schlapbach R."/>
            <person name="Sreeman S.M."/>
            <person name="Shimizu K.K."/>
        </authorList>
    </citation>
    <scope>NUCLEOTIDE SEQUENCE</scope>
</reference>
<keyword evidence="4" id="KW-1185">Reference proteome</keyword>
<dbReference type="Gene3D" id="1.20.1280.50">
    <property type="match status" value="1"/>
</dbReference>
<accession>A0AAV5F189</accession>
<dbReference type="EMBL" id="BQKI01000080">
    <property type="protein sequence ID" value="GJN28638.1"/>
    <property type="molecule type" value="Genomic_DNA"/>
</dbReference>
<evidence type="ECO:0000313" key="3">
    <source>
        <dbReference type="EMBL" id="GJN28638.1"/>
    </source>
</evidence>
<dbReference type="InterPro" id="IPR001810">
    <property type="entry name" value="F-box_dom"/>
</dbReference>
<dbReference type="InterPro" id="IPR036047">
    <property type="entry name" value="F-box-like_dom_sf"/>
</dbReference>